<reference evidence="4" key="1">
    <citation type="journal article" date="2019" name="Int. J. Syst. Evol. Microbiol.">
        <title>The Global Catalogue of Microorganisms (GCM) 10K type strain sequencing project: providing services to taxonomists for standard genome sequencing and annotation.</title>
        <authorList>
            <consortium name="The Broad Institute Genomics Platform"/>
            <consortium name="The Broad Institute Genome Sequencing Center for Infectious Disease"/>
            <person name="Wu L."/>
            <person name="Ma J."/>
        </authorList>
    </citation>
    <scope>NUCLEOTIDE SEQUENCE [LARGE SCALE GENOMIC DNA]</scope>
    <source>
        <strain evidence="4">CGMCC 1.9106</strain>
    </source>
</reference>
<feature type="domain" description="DUF3631" evidence="2">
    <location>
        <begin position="179"/>
        <end position="359"/>
    </location>
</feature>
<comment type="caution">
    <text evidence="3">The sequence shown here is derived from an EMBL/GenBank/DDBJ whole genome shotgun (WGS) entry which is preliminary data.</text>
</comment>
<evidence type="ECO:0000313" key="4">
    <source>
        <dbReference type="Proteomes" id="UP001596392"/>
    </source>
</evidence>
<gene>
    <name evidence="3" type="ORF">ACFQO7_21975</name>
</gene>
<dbReference type="InterPro" id="IPR022081">
    <property type="entry name" value="DUF3631"/>
</dbReference>
<evidence type="ECO:0000256" key="1">
    <source>
        <dbReference type="SAM" id="MobiDB-lite"/>
    </source>
</evidence>
<protein>
    <submittedName>
        <fullName evidence="3">DUF3631 domain-containing protein</fullName>
    </submittedName>
</protein>
<dbReference type="RefSeq" id="WP_376808105.1">
    <property type="nucleotide sequence ID" value="NZ_JBHTAC010000023.1"/>
</dbReference>
<name>A0ABW2H1H8_9ACTN</name>
<evidence type="ECO:0000313" key="3">
    <source>
        <dbReference type="EMBL" id="MFC7245153.1"/>
    </source>
</evidence>
<organism evidence="3 4">
    <name type="scientific">Catellatospora aurea</name>
    <dbReference type="NCBI Taxonomy" id="1337874"/>
    <lineage>
        <taxon>Bacteria</taxon>
        <taxon>Bacillati</taxon>
        <taxon>Actinomycetota</taxon>
        <taxon>Actinomycetes</taxon>
        <taxon>Micromonosporales</taxon>
        <taxon>Micromonosporaceae</taxon>
        <taxon>Catellatospora</taxon>
    </lineage>
</organism>
<dbReference type="Proteomes" id="UP001596392">
    <property type="component" value="Unassembled WGS sequence"/>
</dbReference>
<feature type="region of interest" description="Disordered" evidence="1">
    <location>
        <begin position="361"/>
        <end position="409"/>
    </location>
</feature>
<sequence length="409" mass="44499">MTRSPAKTRPTVDGAALLNRVHATIARYCVLPCPEAVDAVTLWIAATHAQEAWAYAPRLIIRAPLRRCGKSRLLDVVEAACHNPMMSVNASPAAIYRTVGAGSTMTLLLDEFDAIFGAKAAGDEDLRGLLNAGHQRGRPVSRYDAATQRVEHIETFCMVAMAGIGLAPETIEDRAVIVKMRRRAAGEHVKPWRLRRDRPIITGLATELREWLAPHLTELENAEPVMPLEDRAADTWEPLIVIADFAGGDWPERARAAAVLLSEEADRVAVSSDSGRLLADIRSAFGTEEALPTAGLLARLRADDEAPWATWDKTGLSPIRLAAMLREYDIRSSNIRFPAPLGQTKGYRRADFTDAWSRYCPETTDGDEEGEWDGSTRPTQDPVPGVSSLGTGGTGGTGTPSPLRLVHSQ</sequence>
<evidence type="ECO:0000259" key="2">
    <source>
        <dbReference type="Pfam" id="PF12307"/>
    </source>
</evidence>
<dbReference type="EMBL" id="JBHTAC010000023">
    <property type="protein sequence ID" value="MFC7245153.1"/>
    <property type="molecule type" value="Genomic_DNA"/>
</dbReference>
<dbReference type="Pfam" id="PF12307">
    <property type="entry name" value="DUF3631"/>
    <property type="match status" value="1"/>
</dbReference>
<proteinExistence type="predicted"/>
<keyword evidence="4" id="KW-1185">Reference proteome</keyword>
<accession>A0ABW2H1H8</accession>